<name>A0A2H3D0T8_ARMGA</name>
<dbReference type="InParanoid" id="A0A2H3D0T8"/>
<organism evidence="2 3">
    <name type="scientific">Armillaria gallica</name>
    <name type="common">Bulbous honey fungus</name>
    <name type="synonym">Armillaria bulbosa</name>
    <dbReference type="NCBI Taxonomy" id="47427"/>
    <lineage>
        <taxon>Eukaryota</taxon>
        <taxon>Fungi</taxon>
        <taxon>Dikarya</taxon>
        <taxon>Basidiomycota</taxon>
        <taxon>Agaricomycotina</taxon>
        <taxon>Agaricomycetes</taxon>
        <taxon>Agaricomycetidae</taxon>
        <taxon>Agaricales</taxon>
        <taxon>Marasmiineae</taxon>
        <taxon>Physalacriaceae</taxon>
        <taxon>Armillaria</taxon>
    </lineage>
</organism>
<dbReference type="EMBL" id="KZ293670">
    <property type="protein sequence ID" value="PBK88901.1"/>
    <property type="molecule type" value="Genomic_DNA"/>
</dbReference>
<sequence>MDLERRAKRMFLLDTEYRRREALPTLSTFHRMWQYSSPLRFMNNPETAGTSIHNSMDTHSPHCQTQRQALEPYLHTHQMRVPVEEHIPNRIATLELEIATLHAQLLDKDSIIDQFYKKQEISDIELRKIKRTRLHEYLHIGANRHRLQTTISCWNAGKISDSDFGTRMEEHLTVLDDLASRHIEDFPTDYEDGIQLMTNYGAPASHHEHGDDYLEIGPTSRKRGRE</sequence>
<dbReference type="Proteomes" id="UP000217790">
    <property type="component" value="Unassembled WGS sequence"/>
</dbReference>
<dbReference type="AlphaFoldDB" id="A0A2H3D0T8"/>
<proteinExistence type="predicted"/>
<evidence type="ECO:0000313" key="3">
    <source>
        <dbReference type="Proteomes" id="UP000217790"/>
    </source>
</evidence>
<evidence type="ECO:0000256" key="1">
    <source>
        <dbReference type="SAM" id="MobiDB-lite"/>
    </source>
</evidence>
<accession>A0A2H3D0T8</accession>
<keyword evidence="3" id="KW-1185">Reference proteome</keyword>
<reference evidence="3" key="1">
    <citation type="journal article" date="2017" name="Nat. Ecol. Evol.">
        <title>Genome expansion and lineage-specific genetic innovations in the forest pathogenic fungi Armillaria.</title>
        <authorList>
            <person name="Sipos G."/>
            <person name="Prasanna A.N."/>
            <person name="Walter M.C."/>
            <person name="O'Connor E."/>
            <person name="Balint B."/>
            <person name="Krizsan K."/>
            <person name="Kiss B."/>
            <person name="Hess J."/>
            <person name="Varga T."/>
            <person name="Slot J."/>
            <person name="Riley R."/>
            <person name="Boka B."/>
            <person name="Rigling D."/>
            <person name="Barry K."/>
            <person name="Lee J."/>
            <person name="Mihaltcheva S."/>
            <person name="LaButti K."/>
            <person name="Lipzen A."/>
            <person name="Waldron R."/>
            <person name="Moloney N.M."/>
            <person name="Sperisen C."/>
            <person name="Kredics L."/>
            <person name="Vagvoelgyi C."/>
            <person name="Patrignani A."/>
            <person name="Fitzpatrick D."/>
            <person name="Nagy I."/>
            <person name="Doyle S."/>
            <person name="Anderson J.B."/>
            <person name="Grigoriev I.V."/>
            <person name="Gueldener U."/>
            <person name="Muensterkoetter M."/>
            <person name="Nagy L.G."/>
        </authorList>
    </citation>
    <scope>NUCLEOTIDE SEQUENCE [LARGE SCALE GENOMIC DNA]</scope>
    <source>
        <strain evidence="3">Ar21-2</strain>
    </source>
</reference>
<feature type="region of interest" description="Disordered" evidence="1">
    <location>
        <begin position="205"/>
        <end position="226"/>
    </location>
</feature>
<protein>
    <submittedName>
        <fullName evidence="2">Uncharacterized protein</fullName>
    </submittedName>
</protein>
<dbReference type="OrthoDB" id="2923929at2759"/>
<gene>
    <name evidence="2" type="ORF">ARMGADRAFT_1065274</name>
</gene>
<evidence type="ECO:0000313" key="2">
    <source>
        <dbReference type="EMBL" id="PBK88901.1"/>
    </source>
</evidence>